<keyword evidence="2" id="KW-0238">DNA-binding</keyword>
<dbReference type="Proteomes" id="UP000250831">
    <property type="component" value="Unassembled WGS sequence"/>
</dbReference>
<sequence>MNKIQLIDQSELLQKVGEYIYHPLNTTCILVHTGTVAIDCNGNPVQLHAGSIFFIGYNKYYCFSEISQDAQFKVLNYDRNFSNRIRFSISKYDAYRLIHANSSVPFSPTATDFETIWTLISTLHQNRKKAQNQGMDFLQKANVNIFMAIIYLLAAVIYDAGERHLTIRNQRKEEITVQFLQLVADNYKQHRDLAFYAELLHISIKYLSICVREITKDSPSAILSNWLLSEARAQLIVSNKTINQLSQEFHFSDQYAFSKFFKKHVGITPNIFRERQATTVTN</sequence>
<dbReference type="GO" id="GO:0043565">
    <property type="term" value="F:sequence-specific DNA binding"/>
    <property type="evidence" value="ECO:0007669"/>
    <property type="project" value="InterPro"/>
</dbReference>
<proteinExistence type="predicted"/>
<gene>
    <name evidence="6" type="ORF">DCO56_10765</name>
</gene>
<reference evidence="6 7" key="1">
    <citation type="submission" date="2018-04" db="EMBL/GenBank/DDBJ databases">
        <title>Sphingobacterium sp. M46 Genome.</title>
        <authorList>
            <person name="Cheng J."/>
            <person name="Li Y."/>
        </authorList>
    </citation>
    <scope>NUCLEOTIDE SEQUENCE [LARGE SCALE GENOMIC DNA]</scope>
    <source>
        <strain evidence="6 7">M46</strain>
    </source>
</reference>
<feature type="domain" description="HTH araC/xylS-type" evidence="5">
    <location>
        <begin position="177"/>
        <end position="275"/>
    </location>
</feature>
<feature type="transmembrane region" description="Helical" evidence="4">
    <location>
        <begin position="141"/>
        <end position="161"/>
    </location>
</feature>
<dbReference type="Gene3D" id="1.10.10.60">
    <property type="entry name" value="Homeodomain-like"/>
    <property type="match status" value="1"/>
</dbReference>
<keyword evidence="4" id="KW-0812">Transmembrane</keyword>
<dbReference type="GO" id="GO:0003700">
    <property type="term" value="F:DNA-binding transcription factor activity"/>
    <property type="evidence" value="ECO:0007669"/>
    <property type="project" value="InterPro"/>
</dbReference>
<name>A0A363NT73_9SPHI</name>
<dbReference type="SUPFAM" id="SSF46689">
    <property type="entry name" value="Homeodomain-like"/>
    <property type="match status" value="1"/>
</dbReference>
<keyword evidence="1" id="KW-0805">Transcription regulation</keyword>
<dbReference type="RefSeq" id="WP_108633790.1">
    <property type="nucleotide sequence ID" value="NZ_QCXX01000003.1"/>
</dbReference>
<dbReference type="InterPro" id="IPR018060">
    <property type="entry name" value="HTH_AraC"/>
</dbReference>
<protein>
    <recommendedName>
        <fullName evidence="5">HTH araC/xylS-type domain-containing protein</fullName>
    </recommendedName>
</protein>
<comment type="caution">
    <text evidence="6">The sequence shown here is derived from an EMBL/GenBank/DDBJ whole genome shotgun (WGS) entry which is preliminary data.</text>
</comment>
<evidence type="ECO:0000256" key="1">
    <source>
        <dbReference type="ARBA" id="ARBA00023015"/>
    </source>
</evidence>
<evidence type="ECO:0000256" key="2">
    <source>
        <dbReference type="ARBA" id="ARBA00023125"/>
    </source>
</evidence>
<dbReference type="OrthoDB" id="1007667at2"/>
<dbReference type="PANTHER" id="PTHR43280:SF32">
    <property type="entry name" value="TRANSCRIPTIONAL REGULATORY PROTEIN"/>
    <property type="match status" value="1"/>
</dbReference>
<keyword evidence="7" id="KW-1185">Reference proteome</keyword>
<dbReference type="Pfam" id="PF12833">
    <property type="entry name" value="HTH_18"/>
    <property type="match status" value="1"/>
</dbReference>
<evidence type="ECO:0000259" key="5">
    <source>
        <dbReference type="PROSITE" id="PS01124"/>
    </source>
</evidence>
<dbReference type="AlphaFoldDB" id="A0A363NT73"/>
<dbReference type="SMART" id="SM00342">
    <property type="entry name" value="HTH_ARAC"/>
    <property type="match status" value="1"/>
</dbReference>
<evidence type="ECO:0000256" key="3">
    <source>
        <dbReference type="ARBA" id="ARBA00023163"/>
    </source>
</evidence>
<accession>A0A363NT73</accession>
<evidence type="ECO:0000313" key="6">
    <source>
        <dbReference type="EMBL" id="PUV23861.1"/>
    </source>
</evidence>
<dbReference type="PROSITE" id="PS01124">
    <property type="entry name" value="HTH_ARAC_FAMILY_2"/>
    <property type="match status" value="1"/>
</dbReference>
<evidence type="ECO:0000313" key="7">
    <source>
        <dbReference type="Proteomes" id="UP000250831"/>
    </source>
</evidence>
<keyword evidence="3" id="KW-0804">Transcription</keyword>
<evidence type="ECO:0000256" key="4">
    <source>
        <dbReference type="SAM" id="Phobius"/>
    </source>
</evidence>
<keyword evidence="4" id="KW-0472">Membrane</keyword>
<dbReference type="EMBL" id="QCXX01000003">
    <property type="protein sequence ID" value="PUV23861.1"/>
    <property type="molecule type" value="Genomic_DNA"/>
</dbReference>
<dbReference type="InterPro" id="IPR009057">
    <property type="entry name" value="Homeodomain-like_sf"/>
</dbReference>
<dbReference type="PANTHER" id="PTHR43280">
    <property type="entry name" value="ARAC-FAMILY TRANSCRIPTIONAL REGULATOR"/>
    <property type="match status" value="1"/>
</dbReference>
<organism evidence="6 7">
    <name type="scientific">Sphingobacterium athyrii</name>
    <dbReference type="NCBI Taxonomy" id="2152717"/>
    <lineage>
        <taxon>Bacteria</taxon>
        <taxon>Pseudomonadati</taxon>
        <taxon>Bacteroidota</taxon>
        <taxon>Sphingobacteriia</taxon>
        <taxon>Sphingobacteriales</taxon>
        <taxon>Sphingobacteriaceae</taxon>
        <taxon>Sphingobacterium</taxon>
    </lineage>
</organism>
<keyword evidence="4" id="KW-1133">Transmembrane helix</keyword>